<gene>
    <name evidence="2" type="ORF">GCM10025862_00700</name>
    <name evidence="3" type="ORF">GCM10025862_39410</name>
</gene>
<dbReference type="EMBL" id="BSUJ01000001">
    <property type="protein sequence ID" value="GMA18049.1"/>
    <property type="molecule type" value="Genomic_DNA"/>
</dbReference>
<accession>A0ABQ6HUC6</accession>
<dbReference type="InterPro" id="IPR025329">
    <property type="entry name" value="DUF4235"/>
</dbReference>
<comment type="caution">
    <text evidence="3">The sequence shown here is derived from an EMBL/GenBank/DDBJ whole genome shotgun (WGS) entry which is preliminary data.</text>
</comment>
<dbReference type="Pfam" id="PF14019">
    <property type="entry name" value="DUF4235"/>
    <property type="match status" value="1"/>
</dbReference>
<dbReference type="RefSeq" id="WP_241443633.1">
    <property type="nucleotide sequence ID" value="NZ_BSUJ01000001.1"/>
</dbReference>
<evidence type="ECO:0000313" key="3">
    <source>
        <dbReference type="EMBL" id="GMA21920.1"/>
    </source>
</evidence>
<reference evidence="3" key="1">
    <citation type="journal article" date="2014" name="Int. J. Syst. Evol. Microbiol.">
        <title>Complete genome of a new Firmicutes species belonging to the dominant human colonic microbiota ('Ruminococcus bicirculans') reveals two chromosomes and a selective capacity to utilize plant glucans.</title>
        <authorList>
            <consortium name="NISC Comparative Sequencing Program"/>
            <person name="Wegmann U."/>
            <person name="Louis P."/>
            <person name="Goesmann A."/>
            <person name="Henrissat B."/>
            <person name="Duncan S.H."/>
            <person name="Flint H.J."/>
        </authorList>
    </citation>
    <scope>NUCLEOTIDE SEQUENCE</scope>
    <source>
        <strain evidence="3">NBRC 105830</strain>
    </source>
</reference>
<keyword evidence="1" id="KW-0812">Transmembrane</keyword>
<dbReference type="Proteomes" id="UP001157109">
    <property type="component" value="Unassembled WGS sequence"/>
</dbReference>
<dbReference type="EMBL" id="BSUJ01000001">
    <property type="protein sequence ID" value="GMA21920.1"/>
    <property type="molecule type" value="Genomic_DNA"/>
</dbReference>
<organism evidence="3 4">
    <name type="scientific">Arsenicicoccus piscis</name>
    <dbReference type="NCBI Taxonomy" id="673954"/>
    <lineage>
        <taxon>Bacteria</taxon>
        <taxon>Bacillati</taxon>
        <taxon>Actinomycetota</taxon>
        <taxon>Actinomycetes</taxon>
        <taxon>Micrococcales</taxon>
        <taxon>Intrasporangiaceae</taxon>
        <taxon>Arsenicicoccus</taxon>
    </lineage>
</organism>
<name>A0ABQ6HUC6_9MICO</name>
<evidence type="ECO:0008006" key="5">
    <source>
        <dbReference type="Google" id="ProtNLM"/>
    </source>
</evidence>
<sequence>MGPQVWKIIGTAAAVLVGTVANKVVTQGWQKATGKEAPSDPTNPEVDWKEAIAFAALSGLVVGIAKLLTQRKAAGYYMHALERDEHVTDHFDQKLDAMSNKAD</sequence>
<feature type="transmembrane region" description="Helical" evidence="1">
    <location>
        <begin position="51"/>
        <end position="69"/>
    </location>
</feature>
<evidence type="ECO:0000256" key="1">
    <source>
        <dbReference type="SAM" id="Phobius"/>
    </source>
</evidence>
<reference evidence="4" key="2">
    <citation type="journal article" date="2019" name="Int. J. Syst. Evol. Microbiol.">
        <title>The Global Catalogue of Microorganisms (GCM) 10K type strain sequencing project: providing services to taxonomists for standard genome sequencing and annotation.</title>
        <authorList>
            <consortium name="The Broad Institute Genomics Platform"/>
            <consortium name="The Broad Institute Genome Sequencing Center for Infectious Disease"/>
            <person name="Wu L."/>
            <person name="Ma J."/>
        </authorList>
    </citation>
    <scope>NUCLEOTIDE SEQUENCE [LARGE SCALE GENOMIC DNA]</scope>
    <source>
        <strain evidence="4">NBRC 105830</strain>
    </source>
</reference>
<protein>
    <recommendedName>
        <fullName evidence="5">DUF4235 domain-containing protein</fullName>
    </recommendedName>
</protein>
<proteinExistence type="predicted"/>
<keyword evidence="4" id="KW-1185">Reference proteome</keyword>
<evidence type="ECO:0000313" key="4">
    <source>
        <dbReference type="Proteomes" id="UP001157109"/>
    </source>
</evidence>
<keyword evidence="1" id="KW-0472">Membrane</keyword>
<reference evidence="3" key="3">
    <citation type="submission" date="2023-02" db="EMBL/GenBank/DDBJ databases">
        <authorList>
            <person name="Sun Q."/>
            <person name="Mori K."/>
        </authorList>
    </citation>
    <scope>NUCLEOTIDE SEQUENCE</scope>
    <source>
        <strain evidence="3">NBRC 105830</strain>
    </source>
</reference>
<evidence type="ECO:0000313" key="2">
    <source>
        <dbReference type="EMBL" id="GMA18049.1"/>
    </source>
</evidence>
<keyword evidence="1" id="KW-1133">Transmembrane helix</keyword>